<evidence type="ECO:0000313" key="3">
    <source>
        <dbReference type="WBParaSite" id="HPLM_0000100001-mRNA-1"/>
    </source>
</evidence>
<gene>
    <name evidence="1" type="ORF">HPLM_LOCUS1001</name>
</gene>
<organism evidence="3">
    <name type="scientific">Haemonchus placei</name>
    <name type="common">Barber's pole worm</name>
    <dbReference type="NCBI Taxonomy" id="6290"/>
    <lineage>
        <taxon>Eukaryota</taxon>
        <taxon>Metazoa</taxon>
        <taxon>Ecdysozoa</taxon>
        <taxon>Nematoda</taxon>
        <taxon>Chromadorea</taxon>
        <taxon>Rhabditida</taxon>
        <taxon>Rhabditina</taxon>
        <taxon>Rhabditomorpha</taxon>
        <taxon>Strongyloidea</taxon>
        <taxon>Trichostrongylidae</taxon>
        <taxon>Haemonchus</taxon>
    </lineage>
</organism>
<name>A0A0N4VUN3_HAEPC</name>
<dbReference type="WBParaSite" id="HPLM_0000100001-mRNA-1">
    <property type="protein sequence ID" value="HPLM_0000100001-mRNA-1"/>
    <property type="gene ID" value="HPLM_0000100001"/>
</dbReference>
<evidence type="ECO:0000313" key="1">
    <source>
        <dbReference type="EMBL" id="VDO07372.1"/>
    </source>
</evidence>
<dbReference type="Proteomes" id="UP000268014">
    <property type="component" value="Unassembled WGS sequence"/>
</dbReference>
<keyword evidence="2" id="KW-1185">Reference proteome</keyword>
<reference evidence="1 2" key="2">
    <citation type="submission" date="2018-11" db="EMBL/GenBank/DDBJ databases">
        <authorList>
            <consortium name="Pathogen Informatics"/>
        </authorList>
    </citation>
    <scope>NUCLEOTIDE SEQUENCE [LARGE SCALE GENOMIC DNA]</scope>
    <source>
        <strain evidence="1 2">MHpl1</strain>
    </source>
</reference>
<dbReference type="AlphaFoldDB" id="A0A0N4VUN3"/>
<protein>
    <submittedName>
        <fullName evidence="3">Radical SAM protein</fullName>
    </submittedName>
</protein>
<dbReference type="EMBL" id="UZAF01001087">
    <property type="protein sequence ID" value="VDO07372.1"/>
    <property type="molecule type" value="Genomic_DNA"/>
</dbReference>
<accession>A0A0N4VUN3</accession>
<evidence type="ECO:0000313" key="2">
    <source>
        <dbReference type="Proteomes" id="UP000268014"/>
    </source>
</evidence>
<proteinExistence type="predicted"/>
<sequence length="62" mass="6980">MVDFKIDIFLRIGGGDALGSGKHYHIYGVLFFDPPGQLATKRLAQWLDRDELRKIIKGCGEC</sequence>
<reference evidence="3" key="1">
    <citation type="submission" date="2017-02" db="UniProtKB">
        <authorList>
            <consortium name="WormBaseParasite"/>
        </authorList>
    </citation>
    <scope>IDENTIFICATION</scope>
</reference>